<evidence type="ECO:0008006" key="3">
    <source>
        <dbReference type="Google" id="ProtNLM"/>
    </source>
</evidence>
<organism evidence="1 2">
    <name type="scientific">Streptomyces hazeniae</name>
    <dbReference type="NCBI Taxonomy" id="3075538"/>
    <lineage>
        <taxon>Bacteria</taxon>
        <taxon>Bacillati</taxon>
        <taxon>Actinomycetota</taxon>
        <taxon>Actinomycetes</taxon>
        <taxon>Kitasatosporales</taxon>
        <taxon>Streptomycetaceae</taxon>
        <taxon>Streptomyces</taxon>
    </lineage>
</organism>
<reference evidence="2" key="1">
    <citation type="submission" date="2023-07" db="EMBL/GenBank/DDBJ databases">
        <title>30 novel species of actinomycetes from the DSMZ collection.</title>
        <authorList>
            <person name="Nouioui I."/>
        </authorList>
    </citation>
    <scope>NUCLEOTIDE SEQUENCE [LARGE SCALE GENOMIC DNA]</scope>
    <source>
        <strain evidence="2">DSM 42041</strain>
    </source>
</reference>
<dbReference type="Proteomes" id="UP001183414">
    <property type="component" value="Unassembled WGS sequence"/>
</dbReference>
<evidence type="ECO:0000313" key="2">
    <source>
        <dbReference type="Proteomes" id="UP001183414"/>
    </source>
</evidence>
<sequence length="103" mass="11981">MAIRMDLPLARPNCAPPTFERQTPKCDYERVTTAQQGERFEIHRINDANPWLRVWDLLRSTYVWSTTNDDLPAATRWTTRHNRAWATQAAAHGISANVNDYLR</sequence>
<protein>
    <recommendedName>
        <fullName evidence="3">Transposase</fullName>
    </recommendedName>
</protein>
<dbReference type="RefSeq" id="WP_311671297.1">
    <property type="nucleotide sequence ID" value="NZ_JAVREQ010000001.1"/>
</dbReference>
<dbReference type="EMBL" id="JAVREQ010000001">
    <property type="protein sequence ID" value="MDT0377292.1"/>
    <property type="molecule type" value="Genomic_DNA"/>
</dbReference>
<proteinExistence type="predicted"/>
<name>A0ABU2NJZ1_9ACTN</name>
<keyword evidence="2" id="KW-1185">Reference proteome</keyword>
<accession>A0ABU2NJZ1</accession>
<evidence type="ECO:0000313" key="1">
    <source>
        <dbReference type="EMBL" id="MDT0377292.1"/>
    </source>
</evidence>
<gene>
    <name evidence="1" type="ORF">RM572_00685</name>
</gene>
<comment type="caution">
    <text evidence="1">The sequence shown here is derived from an EMBL/GenBank/DDBJ whole genome shotgun (WGS) entry which is preliminary data.</text>
</comment>